<dbReference type="EMBL" id="OX451735">
    <property type="protein sequence ID" value="CAI8593918.1"/>
    <property type="molecule type" value="Genomic_DNA"/>
</dbReference>
<name>A0AAV0Z8S7_VICFA</name>
<dbReference type="Proteomes" id="UP001157006">
    <property type="component" value="Chromosome 1S"/>
</dbReference>
<evidence type="ECO:0000313" key="2">
    <source>
        <dbReference type="Proteomes" id="UP001157006"/>
    </source>
</evidence>
<proteinExistence type="predicted"/>
<sequence length="129" mass="14625">MDIELDYIINHPSSPDSSEDFISISSDSEDDITINSYDTQPNSSGLAFHRTNILPPPKPNMEELMSFSDEHASAPTYDIMISSRIKKSSTSDFTALLKTLMKTLDEIKQENTVVRTRMDKQDDMFKEKA</sequence>
<accession>A0AAV0Z8S7</accession>
<evidence type="ECO:0000313" key="1">
    <source>
        <dbReference type="EMBL" id="CAI8593918.1"/>
    </source>
</evidence>
<dbReference type="AlphaFoldDB" id="A0AAV0Z8S7"/>
<protein>
    <submittedName>
        <fullName evidence="1">Uncharacterized protein</fullName>
    </submittedName>
</protein>
<gene>
    <name evidence="1" type="ORF">VFH_I115280</name>
</gene>
<keyword evidence="2" id="KW-1185">Reference proteome</keyword>
<reference evidence="1 2" key="1">
    <citation type="submission" date="2023-01" db="EMBL/GenBank/DDBJ databases">
        <authorList>
            <person name="Kreplak J."/>
        </authorList>
    </citation>
    <scope>NUCLEOTIDE SEQUENCE [LARGE SCALE GENOMIC DNA]</scope>
</reference>
<organism evidence="1 2">
    <name type="scientific">Vicia faba</name>
    <name type="common">Broad bean</name>
    <name type="synonym">Faba vulgaris</name>
    <dbReference type="NCBI Taxonomy" id="3906"/>
    <lineage>
        <taxon>Eukaryota</taxon>
        <taxon>Viridiplantae</taxon>
        <taxon>Streptophyta</taxon>
        <taxon>Embryophyta</taxon>
        <taxon>Tracheophyta</taxon>
        <taxon>Spermatophyta</taxon>
        <taxon>Magnoliopsida</taxon>
        <taxon>eudicotyledons</taxon>
        <taxon>Gunneridae</taxon>
        <taxon>Pentapetalae</taxon>
        <taxon>rosids</taxon>
        <taxon>fabids</taxon>
        <taxon>Fabales</taxon>
        <taxon>Fabaceae</taxon>
        <taxon>Papilionoideae</taxon>
        <taxon>50 kb inversion clade</taxon>
        <taxon>NPAAA clade</taxon>
        <taxon>Hologalegina</taxon>
        <taxon>IRL clade</taxon>
        <taxon>Fabeae</taxon>
        <taxon>Vicia</taxon>
    </lineage>
</organism>